<sequence>MKQGPQIATAVAIGYALGRSRRMKLALMVGGVVLGRRMGDPKELLAKAGGAVAPSGELGGALRDRLAEAARTAAVAAASNEIKSLSDNLSERAAQIRSPQSDSSEAEDDGEVSSEGPETPEQRTSSEDEPRSESSEKRTSSEDEPESESSEKRSSTADDQQAEPGTRARAPRKPSAPRKKAAAGSSSGSNRRSGGNDG</sequence>
<dbReference type="RefSeq" id="WP_324269407.1">
    <property type="nucleotide sequence ID" value="NZ_JAWLNX010000035.1"/>
</dbReference>
<keyword evidence="3" id="KW-1185">Reference proteome</keyword>
<name>A0ABU6AKA1_9PSEU</name>
<organism evidence="2 3">
    <name type="scientific">Saccharopolyspora mangrovi</name>
    <dbReference type="NCBI Taxonomy" id="3082379"/>
    <lineage>
        <taxon>Bacteria</taxon>
        <taxon>Bacillati</taxon>
        <taxon>Actinomycetota</taxon>
        <taxon>Actinomycetes</taxon>
        <taxon>Pseudonocardiales</taxon>
        <taxon>Pseudonocardiaceae</taxon>
        <taxon>Saccharopolyspora</taxon>
    </lineage>
</organism>
<evidence type="ECO:0000313" key="2">
    <source>
        <dbReference type="EMBL" id="MEB3371981.1"/>
    </source>
</evidence>
<protein>
    <recommendedName>
        <fullName evidence="4">DNA primase</fullName>
    </recommendedName>
</protein>
<evidence type="ECO:0000313" key="3">
    <source>
        <dbReference type="Proteomes" id="UP001327093"/>
    </source>
</evidence>
<accession>A0ABU6AKA1</accession>
<proteinExistence type="predicted"/>
<evidence type="ECO:0008006" key="4">
    <source>
        <dbReference type="Google" id="ProtNLM"/>
    </source>
</evidence>
<feature type="region of interest" description="Disordered" evidence="1">
    <location>
        <begin position="83"/>
        <end position="198"/>
    </location>
</feature>
<dbReference type="EMBL" id="JAWLNX010000035">
    <property type="protein sequence ID" value="MEB3371981.1"/>
    <property type="molecule type" value="Genomic_DNA"/>
</dbReference>
<comment type="caution">
    <text evidence="2">The sequence shown here is derived from an EMBL/GenBank/DDBJ whole genome shotgun (WGS) entry which is preliminary data.</text>
</comment>
<feature type="compositionally biased region" description="Basic residues" evidence="1">
    <location>
        <begin position="169"/>
        <end position="181"/>
    </location>
</feature>
<evidence type="ECO:0000256" key="1">
    <source>
        <dbReference type="SAM" id="MobiDB-lite"/>
    </source>
</evidence>
<reference evidence="2 3" key="1">
    <citation type="submission" date="2023-10" db="EMBL/GenBank/DDBJ databases">
        <title>Saccharopolyspora sp. nov., isolated from mangrove soil.</title>
        <authorList>
            <person name="Lu Y."/>
            <person name="Liu W."/>
        </authorList>
    </citation>
    <scope>NUCLEOTIDE SEQUENCE [LARGE SCALE GENOMIC DNA]</scope>
    <source>
        <strain evidence="2 3">S2-29</strain>
    </source>
</reference>
<feature type="compositionally biased region" description="Low complexity" evidence="1">
    <location>
        <begin position="182"/>
        <end position="198"/>
    </location>
</feature>
<feature type="compositionally biased region" description="Basic and acidic residues" evidence="1">
    <location>
        <begin position="120"/>
        <end position="141"/>
    </location>
</feature>
<gene>
    <name evidence="2" type="ORF">R4I43_31735</name>
</gene>
<dbReference type="Proteomes" id="UP001327093">
    <property type="component" value="Unassembled WGS sequence"/>
</dbReference>